<dbReference type="EMBL" id="BPLR01011728">
    <property type="protein sequence ID" value="GIY48578.1"/>
    <property type="molecule type" value="Genomic_DNA"/>
</dbReference>
<evidence type="ECO:0000313" key="1">
    <source>
        <dbReference type="EMBL" id="GIY48578.1"/>
    </source>
</evidence>
<comment type="caution">
    <text evidence="1">The sequence shown here is derived from an EMBL/GenBank/DDBJ whole genome shotgun (WGS) entry which is preliminary data.</text>
</comment>
<protein>
    <submittedName>
        <fullName evidence="1">Uncharacterized protein</fullName>
    </submittedName>
</protein>
<organism evidence="1 2">
    <name type="scientific">Caerostris extrusa</name>
    <name type="common">Bark spider</name>
    <name type="synonym">Caerostris bankana</name>
    <dbReference type="NCBI Taxonomy" id="172846"/>
    <lineage>
        <taxon>Eukaryota</taxon>
        <taxon>Metazoa</taxon>
        <taxon>Ecdysozoa</taxon>
        <taxon>Arthropoda</taxon>
        <taxon>Chelicerata</taxon>
        <taxon>Arachnida</taxon>
        <taxon>Araneae</taxon>
        <taxon>Araneomorphae</taxon>
        <taxon>Entelegynae</taxon>
        <taxon>Araneoidea</taxon>
        <taxon>Araneidae</taxon>
        <taxon>Caerostris</taxon>
    </lineage>
</organism>
<name>A0AAV4TPT8_CAEEX</name>
<proteinExistence type="predicted"/>
<sequence>MINRVCLKNVSKGISPKYFQDDIRKTFPVYVLKPPDYISNSFQDDLSKFSRSLSQKQILLLKPKSPSCRAISIVTRSYQMERYLKTPRIVSYSATAIFSINSVYTLPPAFTYSEYFPQSHSEAKINLTATAFRRRNKGKRFTARKRQMSFGPQL</sequence>
<accession>A0AAV4TPT8</accession>
<reference evidence="1 2" key="1">
    <citation type="submission" date="2021-06" db="EMBL/GenBank/DDBJ databases">
        <title>Caerostris extrusa draft genome.</title>
        <authorList>
            <person name="Kono N."/>
            <person name="Arakawa K."/>
        </authorList>
    </citation>
    <scope>NUCLEOTIDE SEQUENCE [LARGE SCALE GENOMIC DNA]</scope>
</reference>
<gene>
    <name evidence="1" type="ORF">CEXT_76361</name>
</gene>
<dbReference type="Proteomes" id="UP001054945">
    <property type="component" value="Unassembled WGS sequence"/>
</dbReference>
<keyword evidence="2" id="KW-1185">Reference proteome</keyword>
<dbReference type="AlphaFoldDB" id="A0AAV4TPT8"/>
<evidence type="ECO:0000313" key="2">
    <source>
        <dbReference type="Proteomes" id="UP001054945"/>
    </source>
</evidence>